<dbReference type="Proteomes" id="UP000594261">
    <property type="component" value="Chromosome 10"/>
</dbReference>
<dbReference type="AlphaFoldDB" id="A0A7N2RBS8"/>
<reference evidence="1 2" key="1">
    <citation type="journal article" date="2016" name="G3 (Bethesda)">
        <title>First Draft Assembly and Annotation of the Genome of a California Endemic Oak Quercus lobata Nee (Fagaceae).</title>
        <authorList>
            <person name="Sork V.L."/>
            <person name="Fitz-Gibbon S.T."/>
            <person name="Puiu D."/>
            <person name="Crepeau M."/>
            <person name="Gugger P.F."/>
            <person name="Sherman R."/>
            <person name="Stevens K."/>
            <person name="Langley C.H."/>
            <person name="Pellegrini M."/>
            <person name="Salzberg S.L."/>
        </authorList>
    </citation>
    <scope>NUCLEOTIDE SEQUENCE [LARGE SCALE GENOMIC DNA]</scope>
    <source>
        <strain evidence="1 2">cv. SW786</strain>
    </source>
</reference>
<accession>A0A7N2RBS8</accession>
<sequence>MFLLEIEVPIIDCSLWYWVTSYNMNCVKGGNFNSDEAVSTTIRLKAFISKAFYGLLNSLKTAAIEVVKLISKALVYLLTRSSFCFQDSQNQETFFLCFLQSALYDSNAQ</sequence>
<dbReference type="Gramene" id="QL10p013004:mrna">
    <property type="protein sequence ID" value="QL10p013004:mrna"/>
    <property type="gene ID" value="QL10p013004"/>
</dbReference>
<dbReference type="EnsemblPlants" id="QL10p013004:mrna">
    <property type="protein sequence ID" value="QL10p013004:mrna"/>
    <property type="gene ID" value="QL10p013004"/>
</dbReference>
<keyword evidence="2" id="KW-1185">Reference proteome</keyword>
<organism evidence="1 2">
    <name type="scientific">Quercus lobata</name>
    <name type="common">Valley oak</name>
    <dbReference type="NCBI Taxonomy" id="97700"/>
    <lineage>
        <taxon>Eukaryota</taxon>
        <taxon>Viridiplantae</taxon>
        <taxon>Streptophyta</taxon>
        <taxon>Embryophyta</taxon>
        <taxon>Tracheophyta</taxon>
        <taxon>Spermatophyta</taxon>
        <taxon>Magnoliopsida</taxon>
        <taxon>eudicotyledons</taxon>
        <taxon>Gunneridae</taxon>
        <taxon>Pentapetalae</taxon>
        <taxon>rosids</taxon>
        <taxon>fabids</taxon>
        <taxon>Fagales</taxon>
        <taxon>Fagaceae</taxon>
        <taxon>Quercus</taxon>
    </lineage>
</organism>
<name>A0A7N2RBS8_QUELO</name>
<protein>
    <submittedName>
        <fullName evidence="1">Uncharacterized protein</fullName>
    </submittedName>
</protein>
<dbReference type="EMBL" id="LRBV02000010">
    <property type="status" value="NOT_ANNOTATED_CDS"/>
    <property type="molecule type" value="Genomic_DNA"/>
</dbReference>
<reference evidence="1" key="2">
    <citation type="submission" date="2021-01" db="UniProtKB">
        <authorList>
            <consortium name="EnsemblPlants"/>
        </authorList>
    </citation>
    <scope>IDENTIFICATION</scope>
</reference>
<dbReference type="InParanoid" id="A0A7N2RBS8"/>
<proteinExistence type="predicted"/>
<evidence type="ECO:0000313" key="2">
    <source>
        <dbReference type="Proteomes" id="UP000594261"/>
    </source>
</evidence>
<evidence type="ECO:0000313" key="1">
    <source>
        <dbReference type="EnsemblPlants" id="QL10p013004:mrna"/>
    </source>
</evidence>